<feature type="transmembrane region" description="Helical" evidence="9">
    <location>
        <begin position="250"/>
        <end position="267"/>
    </location>
</feature>
<evidence type="ECO:0000256" key="6">
    <source>
        <dbReference type="ARBA" id="ARBA00022729"/>
    </source>
</evidence>
<dbReference type="RefSeq" id="WP_091613083.1">
    <property type="nucleotide sequence ID" value="NZ_FOEF01000002.1"/>
</dbReference>
<keyword evidence="8 9" id="KW-0472">Membrane</keyword>
<evidence type="ECO:0000256" key="8">
    <source>
        <dbReference type="ARBA" id="ARBA00023136"/>
    </source>
</evidence>
<evidence type="ECO:0000256" key="1">
    <source>
        <dbReference type="ARBA" id="ARBA00004141"/>
    </source>
</evidence>
<reference evidence="11 12" key="1">
    <citation type="submission" date="2016-10" db="EMBL/GenBank/DDBJ databases">
        <authorList>
            <person name="de Groot N.N."/>
        </authorList>
    </citation>
    <scope>NUCLEOTIDE SEQUENCE [LARGE SCALE GENOMIC DNA]</scope>
    <source>
        <strain evidence="11 12">DSM 44993</strain>
    </source>
</reference>
<feature type="domain" description="Imelysin-like" evidence="10">
    <location>
        <begin position="433"/>
        <end position="660"/>
    </location>
</feature>
<comment type="subcellular location">
    <subcellularLocation>
        <location evidence="2">Cell envelope</location>
    </subcellularLocation>
    <subcellularLocation>
        <location evidence="1">Membrane</location>
        <topology evidence="1">Multi-pass membrane protein</topology>
    </subcellularLocation>
</comment>
<feature type="transmembrane region" description="Helical" evidence="9">
    <location>
        <begin position="288"/>
        <end position="309"/>
    </location>
</feature>
<dbReference type="InterPro" id="IPR034981">
    <property type="entry name" value="Imelysin-like_EfeO/Algp7"/>
</dbReference>
<dbReference type="EMBL" id="FOEF01000002">
    <property type="protein sequence ID" value="SEO76406.1"/>
    <property type="molecule type" value="Genomic_DNA"/>
</dbReference>
<feature type="transmembrane region" description="Helical" evidence="9">
    <location>
        <begin position="105"/>
        <end position="129"/>
    </location>
</feature>
<evidence type="ECO:0000256" key="5">
    <source>
        <dbReference type="ARBA" id="ARBA00022692"/>
    </source>
</evidence>
<dbReference type="InterPro" id="IPR038352">
    <property type="entry name" value="Imelysin_sf"/>
</dbReference>
<comment type="similarity">
    <text evidence="4">Belongs to the oxidase-dependent Fe transporter (OFeT) (TC 9.A.10.1) family.</text>
</comment>
<dbReference type="Gene3D" id="1.20.1420.20">
    <property type="entry name" value="M75 peptidase, HXXE motif"/>
    <property type="match status" value="1"/>
</dbReference>
<dbReference type="GO" id="GO:0015093">
    <property type="term" value="F:ferrous iron transmembrane transporter activity"/>
    <property type="evidence" value="ECO:0007669"/>
    <property type="project" value="TreeGrafter"/>
</dbReference>
<dbReference type="Pfam" id="PF09375">
    <property type="entry name" value="Peptidase_M75"/>
    <property type="match status" value="1"/>
</dbReference>
<dbReference type="InterPro" id="IPR018976">
    <property type="entry name" value="Imelysin-like"/>
</dbReference>
<keyword evidence="6" id="KW-0732">Signal</keyword>
<evidence type="ECO:0000256" key="2">
    <source>
        <dbReference type="ARBA" id="ARBA00004196"/>
    </source>
</evidence>
<comment type="similarity">
    <text evidence="3">Belongs to the EfeM/EfeO family.</text>
</comment>
<dbReference type="GO" id="GO:0030313">
    <property type="term" value="C:cell envelope"/>
    <property type="evidence" value="ECO:0007669"/>
    <property type="project" value="UniProtKB-SubCell"/>
</dbReference>
<feature type="transmembrane region" description="Helical" evidence="9">
    <location>
        <begin position="182"/>
        <end position="202"/>
    </location>
</feature>
<dbReference type="Proteomes" id="UP000198582">
    <property type="component" value="Unassembled WGS sequence"/>
</dbReference>
<feature type="transmembrane region" description="Helical" evidence="9">
    <location>
        <begin position="12"/>
        <end position="30"/>
    </location>
</feature>
<organism evidence="11 12">
    <name type="scientific">Amycolatopsis saalfeldensis</name>
    <dbReference type="NCBI Taxonomy" id="394193"/>
    <lineage>
        <taxon>Bacteria</taxon>
        <taxon>Bacillati</taxon>
        <taxon>Actinomycetota</taxon>
        <taxon>Actinomycetes</taxon>
        <taxon>Pseudonocardiales</taxon>
        <taxon>Pseudonocardiaceae</taxon>
        <taxon>Amycolatopsis</taxon>
    </lineage>
</organism>
<evidence type="ECO:0000256" key="7">
    <source>
        <dbReference type="ARBA" id="ARBA00022989"/>
    </source>
</evidence>
<feature type="transmembrane region" description="Helical" evidence="9">
    <location>
        <begin position="149"/>
        <end position="170"/>
    </location>
</feature>
<name>A0A1H8SD28_9PSEU</name>
<dbReference type="PANTHER" id="PTHR31632">
    <property type="entry name" value="IRON TRANSPORTER FTH1"/>
    <property type="match status" value="1"/>
</dbReference>
<feature type="transmembrane region" description="Helical" evidence="9">
    <location>
        <begin position="42"/>
        <end position="62"/>
    </location>
</feature>
<dbReference type="NCBIfam" id="NF041756">
    <property type="entry name" value="EfeU"/>
    <property type="match status" value="1"/>
</dbReference>
<keyword evidence="5 9" id="KW-0812">Transmembrane</keyword>
<protein>
    <submittedName>
        <fullName evidence="11">High-affinity iron transporter</fullName>
    </submittedName>
</protein>
<dbReference type="GO" id="GO:0033573">
    <property type="term" value="C:high-affinity iron permease complex"/>
    <property type="evidence" value="ECO:0007669"/>
    <property type="project" value="InterPro"/>
</dbReference>
<evidence type="ECO:0000256" key="4">
    <source>
        <dbReference type="ARBA" id="ARBA00008333"/>
    </source>
</evidence>
<accession>A0A1H8SD28</accession>
<dbReference type="AlphaFoldDB" id="A0A1H8SD28"/>
<dbReference type="Pfam" id="PF03239">
    <property type="entry name" value="FTR1"/>
    <property type="match status" value="1"/>
</dbReference>
<feature type="transmembrane region" description="Helical" evidence="9">
    <location>
        <begin position="74"/>
        <end position="93"/>
    </location>
</feature>
<evidence type="ECO:0000259" key="10">
    <source>
        <dbReference type="Pfam" id="PF09375"/>
    </source>
</evidence>
<dbReference type="STRING" id="394193.SAMN04489732_10240"/>
<dbReference type="CDD" id="cd14656">
    <property type="entry name" value="Imelysin-like_EfeO"/>
    <property type="match status" value="1"/>
</dbReference>
<evidence type="ECO:0000256" key="3">
    <source>
        <dbReference type="ARBA" id="ARBA00005989"/>
    </source>
</evidence>
<keyword evidence="7 9" id="KW-1133">Transmembrane helix</keyword>
<evidence type="ECO:0000313" key="12">
    <source>
        <dbReference type="Proteomes" id="UP000198582"/>
    </source>
</evidence>
<dbReference type="OrthoDB" id="7260758at2"/>
<gene>
    <name evidence="11" type="ORF">SAMN04489732_10240</name>
</gene>
<evidence type="ECO:0000313" key="11">
    <source>
        <dbReference type="EMBL" id="SEO76406.1"/>
    </source>
</evidence>
<dbReference type="InterPro" id="IPR004923">
    <property type="entry name" value="FTR1/Fip1/EfeU"/>
</dbReference>
<proteinExistence type="inferred from homology"/>
<sequence>MWAEGVPNLVIGLREGLEIGLVVSILLAALRKTAPGTSASPLWTGVLAAAVLSLGFGAALTFSRAELTARSQSIFAGVLSLVAVVLVTVMVFWMRRAARALSGELRAKIGAAVMVGGGALALTAFLAVAREGLETALFVWTTVQASGRTWIPLLGAAVGLAVAFGLCVVLYRTSVKLDLGKFFTRSAVVLVVIAAGVLSYGVGELQSAGLVPGHTWVAFDLSRVVSTDAWWVSIITGITNLAPVMTWTQVILYVAFAATVLVMYFRPQAVAAPARVRSAASRPLRRPWLYLAAAVLLPLAAVAGFVLAAPSNGGAQAAAVTVSAGGCADDWAGAGAGRRTFTVVNESAHGGEIYLVRAADASVIGEIEGLGPGTRRSISVDLAPGTYAWRCVVPGQLDQRSPAAQVTGTGPAAVAAPVLPISAPDLAGPLRANAAYVLAAVRTTAVEAQRVRDALQHGDLPGARAAWLPAQLAWERTGAAYGAFDDLGVAIAGLPQGLPGGVADPGFTGLRRLEYGLWHGESAASLVPVAAKLGDDLQALTVKLPTLEADPADLPRRAHEILEDAVRRHLTGLSDQGSGSGYAETLADVDATTAVLDQLRGLITARRPELLPTLAREAQALRDALNATRAGGAWRAPSAVPLARRQQVDAATGAILESLATVPTLLEIRAG</sequence>
<dbReference type="PANTHER" id="PTHR31632:SF2">
    <property type="entry name" value="PLASMA MEMBRANE IRON PERMEASE"/>
    <property type="match status" value="1"/>
</dbReference>
<evidence type="ECO:0000256" key="9">
    <source>
        <dbReference type="SAM" id="Phobius"/>
    </source>
</evidence>
<keyword evidence="12" id="KW-1185">Reference proteome</keyword>